<organism evidence="1 2">
    <name type="scientific">Shewanella vesiculosa</name>
    <dbReference type="NCBI Taxonomy" id="518738"/>
    <lineage>
        <taxon>Bacteria</taxon>
        <taxon>Pseudomonadati</taxon>
        <taxon>Pseudomonadota</taxon>
        <taxon>Gammaproteobacteria</taxon>
        <taxon>Alteromonadales</taxon>
        <taxon>Shewanellaceae</taxon>
        <taxon>Shewanella</taxon>
    </lineage>
</organism>
<evidence type="ECO:0000313" key="1">
    <source>
        <dbReference type="EMBL" id="MEO3684595.1"/>
    </source>
</evidence>
<keyword evidence="2" id="KW-1185">Reference proteome</keyword>
<dbReference type="RefSeq" id="WP_347690996.1">
    <property type="nucleotide sequence ID" value="NZ_JBDPZN010000018.1"/>
</dbReference>
<proteinExistence type="predicted"/>
<dbReference type="Proteomes" id="UP001477278">
    <property type="component" value="Unassembled WGS sequence"/>
</dbReference>
<evidence type="ECO:0000313" key="2">
    <source>
        <dbReference type="Proteomes" id="UP001477278"/>
    </source>
</evidence>
<reference evidence="1 2" key="1">
    <citation type="submission" date="2024-05" db="EMBL/GenBank/DDBJ databases">
        <title>Genome sequencing of Marine Estuary Bacteria, Shewanella vesiculosa and S. baltica, and Pseudomonas syringae.</title>
        <authorList>
            <person name="Gurung A."/>
            <person name="Maclea K.S."/>
        </authorList>
    </citation>
    <scope>NUCLEOTIDE SEQUENCE [LARGE SCALE GENOMIC DNA]</scope>
    <source>
        <strain evidence="1 2">1A</strain>
    </source>
</reference>
<name>A0ABV0FUT5_9GAMM</name>
<comment type="caution">
    <text evidence="1">The sequence shown here is derived from an EMBL/GenBank/DDBJ whole genome shotgun (WGS) entry which is preliminary data.</text>
</comment>
<protein>
    <submittedName>
        <fullName evidence="1">Uncharacterized protein</fullName>
    </submittedName>
</protein>
<sequence length="118" mass="12891">MQKKMTYSKPATNADEILALISTPNSKPFYDAMLGFLTAEYQSVTGFGQSAIIALNRIPSEVKADCYADVIRVLDGLVQSGLAKSRTTMVVQGEHEIVVGSRVDYALMDDEKSVINQN</sequence>
<dbReference type="EMBL" id="JBDPZN010000018">
    <property type="protein sequence ID" value="MEO3684595.1"/>
    <property type="molecule type" value="Genomic_DNA"/>
</dbReference>
<gene>
    <name evidence="1" type="ORF">ABHN84_20230</name>
</gene>
<accession>A0ABV0FUT5</accession>